<reference evidence="1 2" key="1">
    <citation type="journal article" date="2023" name="Plants (Basel)">
        <title>Bridging the Gap: Combining Genomics and Transcriptomics Approaches to Understand Stylosanthes scabra, an Orphan Legume from the Brazilian Caatinga.</title>
        <authorList>
            <person name="Ferreira-Neto J.R.C."/>
            <person name="da Silva M.D."/>
            <person name="Binneck E."/>
            <person name="de Melo N.F."/>
            <person name="da Silva R.H."/>
            <person name="de Melo A.L.T.M."/>
            <person name="Pandolfi V."/>
            <person name="Bustamante F.O."/>
            <person name="Brasileiro-Vidal A.C."/>
            <person name="Benko-Iseppon A.M."/>
        </authorList>
    </citation>
    <scope>NUCLEOTIDE SEQUENCE [LARGE SCALE GENOMIC DNA]</scope>
    <source>
        <tissue evidence="1">Leaves</tissue>
    </source>
</reference>
<accession>A0ABU6SXG1</accession>
<dbReference type="Proteomes" id="UP001341840">
    <property type="component" value="Unassembled WGS sequence"/>
</dbReference>
<comment type="caution">
    <text evidence="1">The sequence shown here is derived from an EMBL/GenBank/DDBJ whole genome shotgun (WGS) entry which is preliminary data.</text>
</comment>
<name>A0ABU6SXG1_9FABA</name>
<sequence>ELSTHMRGLPRICVGLVKFGATHEWLRRGSCVVPCCQGAFHTYAWAFYAYAWMSEAWGSQGHVWACLNVTLEHELAGFPRICVDFYAYA</sequence>
<protein>
    <submittedName>
        <fullName evidence="1">Uncharacterized protein</fullName>
    </submittedName>
</protein>
<gene>
    <name evidence="1" type="ORF">PIB30_099469</name>
</gene>
<organism evidence="1 2">
    <name type="scientific">Stylosanthes scabra</name>
    <dbReference type="NCBI Taxonomy" id="79078"/>
    <lineage>
        <taxon>Eukaryota</taxon>
        <taxon>Viridiplantae</taxon>
        <taxon>Streptophyta</taxon>
        <taxon>Embryophyta</taxon>
        <taxon>Tracheophyta</taxon>
        <taxon>Spermatophyta</taxon>
        <taxon>Magnoliopsida</taxon>
        <taxon>eudicotyledons</taxon>
        <taxon>Gunneridae</taxon>
        <taxon>Pentapetalae</taxon>
        <taxon>rosids</taxon>
        <taxon>fabids</taxon>
        <taxon>Fabales</taxon>
        <taxon>Fabaceae</taxon>
        <taxon>Papilionoideae</taxon>
        <taxon>50 kb inversion clade</taxon>
        <taxon>dalbergioids sensu lato</taxon>
        <taxon>Dalbergieae</taxon>
        <taxon>Pterocarpus clade</taxon>
        <taxon>Stylosanthes</taxon>
    </lineage>
</organism>
<proteinExistence type="predicted"/>
<keyword evidence="2" id="KW-1185">Reference proteome</keyword>
<evidence type="ECO:0000313" key="1">
    <source>
        <dbReference type="EMBL" id="MED6141045.1"/>
    </source>
</evidence>
<evidence type="ECO:0000313" key="2">
    <source>
        <dbReference type="Proteomes" id="UP001341840"/>
    </source>
</evidence>
<dbReference type="EMBL" id="JASCZI010063080">
    <property type="protein sequence ID" value="MED6141045.1"/>
    <property type="molecule type" value="Genomic_DNA"/>
</dbReference>
<feature type="non-terminal residue" evidence="1">
    <location>
        <position position="1"/>
    </location>
</feature>